<dbReference type="InParanoid" id="A0A1S3JIA1"/>
<feature type="transmembrane region" description="Helical" evidence="9">
    <location>
        <begin position="119"/>
        <end position="135"/>
    </location>
</feature>
<reference evidence="11" key="1">
    <citation type="submission" date="2025-08" db="UniProtKB">
        <authorList>
            <consortium name="RefSeq"/>
        </authorList>
    </citation>
    <scope>IDENTIFICATION</scope>
    <source>
        <tissue evidence="11">Gonads</tissue>
    </source>
</reference>
<evidence type="ECO:0000256" key="3">
    <source>
        <dbReference type="ARBA" id="ARBA00022692"/>
    </source>
</evidence>
<keyword evidence="10" id="KW-1185">Reference proteome</keyword>
<comment type="similarity">
    <text evidence="2">Belongs to the TMEM86 family.</text>
</comment>
<evidence type="ECO:0000256" key="4">
    <source>
        <dbReference type="ARBA" id="ARBA00022989"/>
    </source>
</evidence>
<dbReference type="GeneID" id="106173154"/>
<evidence type="ECO:0000313" key="10">
    <source>
        <dbReference type="Proteomes" id="UP000085678"/>
    </source>
</evidence>
<evidence type="ECO:0000256" key="6">
    <source>
        <dbReference type="ARBA" id="ARBA00035673"/>
    </source>
</evidence>
<dbReference type="STRING" id="7574.A0A1S3JIA1"/>
<keyword evidence="5 9" id="KW-0472">Membrane</keyword>
<feature type="transmembrane region" description="Helical" evidence="9">
    <location>
        <begin position="174"/>
        <end position="195"/>
    </location>
</feature>
<dbReference type="PANTHER" id="PTHR31885:SF6">
    <property type="entry name" value="GH04784P"/>
    <property type="match status" value="1"/>
</dbReference>
<evidence type="ECO:0000256" key="2">
    <source>
        <dbReference type="ARBA" id="ARBA00007375"/>
    </source>
</evidence>
<feature type="transmembrane region" description="Helical" evidence="9">
    <location>
        <begin position="38"/>
        <end position="60"/>
    </location>
</feature>
<dbReference type="PANTHER" id="PTHR31885">
    <property type="entry name" value="GH04784P"/>
    <property type="match status" value="1"/>
</dbReference>
<comment type="catalytic activity">
    <reaction evidence="7">
        <text>a 1-O-(1Z-alkenyl)-sn-glycero-3-phosphoethanolamine + H2O = a 2,3-saturated aldehyde + sn-glycero-3-phosphoethanolamine</text>
        <dbReference type="Rhea" id="RHEA:16905"/>
        <dbReference type="ChEBI" id="CHEBI:15377"/>
        <dbReference type="ChEBI" id="CHEBI:73359"/>
        <dbReference type="ChEBI" id="CHEBI:77288"/>
        <dbReference type="ChEBI" id="CHEBI:143890"/>
        <dbReference type="EC" id="3.3.2.2"/>
    </reaction>
</comment>
<feature type="transmembrane region" description="Helical" evidence="9">
    <location>
        <begin position="207"/>
        <end position="225"/>
    </location>
</feature>
<dbReference type="InterPro" id="IPR012506">
    <property type="entry name" value="TMEM86B-like"/>
</dbReference>
<evidence type="ECO:0000313" key="11">
    <source>
        <dbReference type="RefSeq" id="XP_013409629.1"/>
    </source>
</evidence>
<keyword evidence="4 9" id="KW-1133">Transmembrane helix</keyword>
<dbReference type="GO" id="GO:0047408">
    <property type="term" value="F:alkenylglycerophosphocholine hydrolase activity"/>
    <property type="evidence" value="ECO:0007669"/>
    <property type="project" value="UniProtKB-EC"/>
</dbReference>
<name>A0A1S3JIA1_LINAN</name>
<evidence type="ECO:0000256" key="7">
    <source>
        <dbReference type="ARBA" id="ARBA00049458"/>
    </source>
</evidence>
<sequence length="253" mass="28120">MTRPLTVLKSVGPKLVPFFKTLAIYFVLFGDEASYGSIFYAIIKCLPVISLIVFVLLHGMNLSEYYAYSRRILAGLIFSCLGDIFLVWKHYCFEHGLAMFAVAQLLYASAFGMRPLNPWAGLVISFLGSIVYTILSPGLTGIMNILVPMYLILILFMAWRAVARVQLFDDLWTWTKLCGCAGSIAFLISDLTIALDKFVMPIPFGHTIIMTTYYAAQFGIALSVVDSPIDVLLKKTSEENGLANGQHSQLKTD</sequence>
<dbReference type="Proteomes" id="UP000085678">
    <property type="component" value="Unplaced"/>
</dbReference>
<keyword evidence="3 9" id="KW-0812">Transmembrane</keyword>
<dbReference type="OrthoDB" id="2133758at2759"/>
<evidence type="ECO:0000256" key="1">
    <source>
        <dbReference type="ARBA" id="ARBA00004141"/>
    </source>
</evidence>
<organism evidence="10 11">
    <name type="scientific">Lingula anatina</name>
    <name type="common">Brachiopod</name>
    <name type="synonym">Lingula unguis</name>
    <dbReference type="NCBI Taxonomy" id="7574"/>
    <lineage>
        <taxon>Eukaryota</taxon>
        <taxon>Metazoa</taxon>
        <taxon>Spiralia</taxon>
        <taxon>Lophotrochozoa</taxon>
        <taxon>Brachiopoda</taxon>
        <taxon>Linguliformea</taxon>
        <taxon>Lingulata</taxon>
        <taxon>Lingulida</taxon>
        <taxon>Linguloidea</taxon>
        <taxon>Lingulidae</taxon>
        <taxon>Lingula</taxon>
    </lineage>
</organism>
<dbReference type="RefSeq" id="XP_013409629.1">
    <property type="nucleotide sequence ID" value="XM_013554175.1"/>
</dbReference>
<comment type="subcellular location">
    <subcellularLocation>
        <location evidence="1">Membrane</location>
        <topology evidence="1">Multi-pass membrane protein</topology>
    </subcellularLocation>
</comment>
<dbReference type="OMA" id="LMFGITH"/>
<dbReference type="AlphaFoldDB" id="A0A1S3JIA1"/>
<dbReference type="FunCoup" id="A0A1S3JIA1">
    <property type="interactions" value="180"/>
</dbReference>
<feature type="transmembrane region" description="Helical" evidence="9">
    <location>
        <begin position="72"/>
        <end position="89"/>
    </location>
</feature>
<dbReference type="Pfam" id="PF07947">
    <property type="entry name" value="YhhN"/>
    <property type="match status" value="1"/>
</dbReference>
<protein>
    <recommendedName>
        <fullName evidence="6">lysoplasmalogenase</fullName>
        <ecNumber evidence="6">3.3.2.2</ecNumber>
    </recommendedName>
</protein>
<evidence type="ECO:0000256" key="5">
    <source>
        <dbReference type="ARBA" id="ARBA00023136"/>
    </source>
</evidence>
<comment type="catalytic activity">
    <reaction evidence="8">
        <text>a 1-O-(1Z-alkenyl)-sn-glycero-3-phosphocholine + H2O = a 2,3-saturated aldehyde + sn-glycerol 3-phosphocholine</text>
        <dbReference type="Rhea" id="RHEA:22544"/>
        <dbReference type="ChEBI" id="CHEBI:15377"/>
        <dbReference type="ChEBI" id="CHEBI:16870"/>
        <dbReference type="ChEBI" id="CHEBI:73359"/>
        <dbReference type="ChEBI" id="CHEBI:77287"/>
        <dbReference type="EC" id="3.3.2.2"/>
    </reaction>
</comment>
<proteinExistence type="inferred from homology"/>
<dbReference type="KEGG" id="lak:106173154"/>
<evidence type="ECO:0000256" key="9">
    <source>
        <dbReference type="SAM" id="Phobius"/>
    </source>
</evidence>
<evidence type="ECO:0000256" key="8">
    <source>
        <dbReference type="ARBA" id="ARBA00049560"/>
    </source>
</evidence>
<dbReference type="EC" id="3.3.2.2" evidence="6"/>
<dbReference type="GO" id="GO:0016020">
    <property type="term" value="C:membrane"/>
    <property type="evidence" value="ECO:0007669"/>
    <property type="project" value="UniProtKB-SubCell"/>
</dbReference>
<gene>
    <name evidence="11" type="primary">LOC106173154</name>
</gene>
<accession>A0A1S3JIA1</accession>
<feature type="transmembrane region" description="Helical" evidence="9">
    <location>
        <begin position="141"/>
        <end position="162"/>
    </location>
</feature>